<sequence>MNRKELVEAILKNKELKHLTKKDADTFVSTTLETIKKAVKKGDDVSLIGFGTFTKVRRAARTGINPATGEKIKIKAKTLPKFKPGKAWKEMF</sequence>
<keyword evidence="6" id="KW-1185">Reference proteome</keyword>
<dbReference type="Gene3D" id="4.10.520.10">
    <property type="entry name" value="IHF-like DNA-binding proteins"/>
    <property type="match status" value="1"/>
</dbReference>
<organism evidence="5 6">
    <name type="scientific">Halobacteriovorax vibrionivorans</name>
    <dbReference type="NCBI Taxonomy" id="2152716"/>
    <lineage>
        <taxon>Bacteria</taxon>
        <taxon>Pseudomonadati</taxon>
        <taxon>Bdellovibrionota</taxon>
        <taxon>Bacteriovoracia</taxon>
        <taxon>Bacteriovoracales</taxon>
        <taxon>Halobacteriovoraceae</taxon>
        <taxon>Halobacteriovorax</taxon>
    </lineage>
</organism>
<dbReference type="SUPFAM" id="SSF47729">
    <property type="entry name" value="IHF-like DNA-binding proteins"/>
    <property type="match status" value="1"/>
</dbReference>
<dbReference type="RefSeq" id="WP_115361940.1">
    <property type="nucleotide sequence ID" value="NZ_QDKL01000002.1"/>
</dbReference>
<gene>
    <name evidence="5" type="ORF">DAY19_09915</name>
</gene>
<evidence type="ECO:0000256" key="2">
    <source>
        <dbReference type="ARBA" id="ARBA00023067"/>
    </source>
</evidence>
<dbReference type="Proteomes" id="UP000443582">
    <property type="component" value="Unassembled WGS sequence"/>
</dbReference>
<proteinExistence type="inferred from homology"/>
<name>A0ABY0IJF7_9BACT</name>
<dbReference type="InterPro" id="IPR000119">
    <property type="entry name" value="Hist_DNA-bd"/>
</dbReference>
<dbReference type="PRINTS" id="PR01727">
    <property type="entry name" value="DNABINDINGHU"/>
</dbReference>
<dbReference type="InterPro" id="IPR010992">
    <property type="entry name" value="IHF-like_DNA-bd_dom_sf"/>
</dbReference>
<dbReference type="Pfam" id="PF00216">
    <property type="entry name" value="Bac_DNA_binding"/>
    <property type="match status" value="1"/>
</dbReference>
<dbReference type="SMART" id="SM00411">
    <property type="entry name" value="BHL"/>
    <property type="match status" value="1"/>
</dbReference>
<dbReference type="PANTHER" id="PTHR33175:SF3">
    <property type="entry name" value="DNA-BINDING PROTEIN HU-BETA"/>
    <property type="match status" value="1"/>
</dbReference>
<dbReference type="PROSITE" id="PS00045">
    <property type="entry name" value="HISTONE_LIKE"/>
    <property type="match status" value="1"/>
</dbReference>
<dbReference type="EMBL" id="QDKL01000002">
    <property type="protein sequence ID" value="RZF21991.1"/>
    <property type="molecule type" value="Genomic_DNA"/>
</dbReference>
<reference evidence="6" key="1">
    <citation type="journal article" date="2019" name="Int. J. Syst. Evol. Microbiol.">
        <title>Halobacteriovorax valvorus sp. nov., a novel prokaryotic predator isolated from coastal seawater of China.</title>
        <authorList>
            <person name="Chen M.-X."/>
        </authorList>
    </citation>
    <scope>NUCLEOTIDE SEQUENCE [LARGE SCALE GENOMIC DNA]</scope>
    <source>
        <strain evidence="6">BL9</strain>
    </source>
</reference>
<evidence type="ECO:0000313" key="5">
    <source>
        <dbReference type="EMBL" id="RZF21991.1"/>
    </source>
</evidence>
<evidence type="ECO:0000256" key="1">
    <source>
        <dbReference type="ARBA" id="ARBA00010529"/>
    </source>
</evidence>
<comment type="similarity">
    <text evidence="1 4">Belongs to the bacterial histone-like protein family.</text>
</comment>
<keyword evidence="3 5" id="KW-0238">DNA-binding</keyword>
<evidence type="ECO:0000256" key="3">
    <source>
        <dbReference type="ARBA" id="ARBA00023125"/>
    </source>
</evidence>
<dbReference type="PANTHER" id="PTHR33175">
    <property type="entry name" value="DNA-BINDING PROTEIN HU"/>
    <property type="match status" value="1"/>
</dbReference>
<evidence type="ECO:0000256" key="4">
    <source>
        <dbReference type="RuleBase" id="RU003939"/>
    </source>
</evidence>
<comment type="caution">
    <text evidence="5">The sequence shown here is derived from an EMBL/GenBank/DDBJ whole genome shotgun (WGS) entry which is preliminary data.</text>
</comment>
<dbReference type="InterPro" id="IPR020816">
    <property type="entry name" value="Histone-like_DNA-bd_CS"/>
</dbReference>
<keyword evidence="2" id="KW-0226">DNA condensation</keyword>
<dbReference type="CDD" id="cd13831">
    <property type="entry name" value="HU"/>
    <property type="match status" value="1"/>
</dbReference>
<evidence type="ECO:0000313" key="6">
    <source>
        <dbReference type="Proteomes" id="UP000443582"/>
    </source>
</evidence>
<accession>A0ABY0IJF7</accession>
<dbReference type="GO" id="GO:0003677">
    <property type="term" value="F:DNA binding"/>
    <property type="evidence" value="ECO:0007669"/>
    <property type="project" value="UniProtKB-KW"/>
</dbReference>
<protein>
    <submittedName>
        <fullName evidence="5">HU family DNA-binding protein</fullName>
    </submittedName>
</protein>